<evidence type="ECO:0000256" key="4">
    <source>
        <dbReference type="RuleBase" id="RU000363"/>
    </source>
</evidence>
<proteinExistence type="inferred from homology"/>
<dbReference type="Proteomes" id="UP000627369">
    <property type="component" value="Unassembled WGS sequence"/>
</dbReference>
<dbReference type="InterPro" id="IPR002347">
    <property type="entry name" value="SDR_fam"/>
</dbReference>
<keyword evidence="2" id="KW-0521">NADP</keyword>
<dbReference type="RefSeq" id="WP_189670500.1">
    <property type="nucleotide sequence ID" value="NZ_BNAS01000005.1"/>
</dbReference>
<dbReference type="PANTHER" id="PTHR43490:SF99">
    <property type="entry name" value="SHORT-CHAIN DEHYDROGENASE_REDUCTASE"/>
    <property type="match status" value="1"/>
</dbReference>
<dbReference type="PANTHER" id="PTHR43490">
    <property type="entry name" value="(+)-NEOMENTHOL DEHYDROGENASE"/>
    <property type="match status" value="1"/>
</dbReference>
<dbReference type="EMBL" id="BNAS01000005">
    <property type="protein sequence ID" value="GHH76227.1"/>
    <property type="molecule type" value="Genomic_DNA"/>
</dbReference>
<evidence type="ECO:0000256" key="3">
    <source>
        <dbReference type="ARBA" id="ARBA00023002"/>
    </source>
</evidence>
<organism evidence="5 6">
    <name type="scientific">Promicromonospora soli</name>
    <dbReference type="NCBI Taxonomy" id="2035533"/>
    <lineage>
        <taxon>Bacteria</taxon>
        <taxon>Bacillati</taxon>
        <taxon>Actinomycetota</taxon>
        <taxon>Actinomycetes</taxon>
        <taxon>Micrococcales</taxon>
        <taxon>Promicromonosporaceae</taxon>
        <taxon>Promicromonospora</taxon>
    </lineage>
</organism>
<comment type="similarity">
    <text evidence="1 4">Belongs to the short-chain dehydrogenases/reductases (SDR) family.</text>
</comment>
<dbReference type="GO" id="GO:0016491">
    <property type="term" value="F:oxidoreductase activity"/>
    <property type="evidence" value="ECO:0007669"/>
    <property type="project" value="UniProtKB-KW"/>
</dbReference>
<sequence>MTVTLITGANKGIGFETAKQLLELGHVVYIGARDVERGEKAAAALGARFVQLDVTDDESVTGALATISSAEGRLDVLVHNAGILENGVIDGPTALRVFDTNAVGIVRVTEAALPLLRKSSNPTVVTVSSSAGSFWAVNNPDRPEFQLPVALYSASKSAATMLTVQYAKAEPGIKFNALEPGATATDMTAAFGIGRSAEESARTVVRLATLEADGPTGTFQDEAGELPW</sequence>
<dbReference type="AlphaFoldDB" id="A0A919KXD2"/>
<dbReference type="PRINTS" id="PR00080">
    <property type="entry name" value="SDRFAMILY"/>
</dbReference>
<dbReference type="PROSITE" id="PS00061">
    <property type="entry name" value="ADH_SHORT"/>
    <property type="match status" value="1"/>
</dbReference>
<comment type="caution">
    <text evidence="5">The sequence shown here is derived from an EMBL/GenBank/DDBJ whole genome shotgun (WGS) entry which is preliminary data.</text>
</comment>
<protein>
    <submittedName>
        <fullName evidence="5">Short-chain dehydrogenase</fullName>
    </submittedName>
</protein>
<reference evidence="5" key="2">
    <citation type="submission" date="2020-09" db="EMBL/GenBank/DDBJ databases">
        <authorList>
            <person name="Sun Q."/>
            <person name="Zhou Y."/>
        </authorList>
    </citation>
    <scope>NUCLEOTIDE SEQUENCE</scope>
    <source>
        <strain evidence="5">CGMCC 4.7398</strain>
    </source>
</reference>
<dbReference type="InterPro" id="IPR036291">
    <property type="entry name" value="NAD(P)-bd_dom_sf"/>
</dbReference>
<evidence type="ECO:0000256" key="2">
    <source>
        <dbReference type="ARBA" id="ARBA00022857"/>
    </source>
</evidence>
<keyword evidence="3" id="KW-0560">Oxidoreductase</keyword>
<gene>
    <name evidence="5" type="ORF">GCM10017772_34320</name>
</gene>
<evidence type="ECO:0000313" key="5">
    <source>
        <dbReference type="EMBL" id="GHH76227.1"/>
    </source>
</evidence>
<keyword evidence="6" id="KW-1185">Reference proteome</keyword>
<dbReference type="SUPFAM" id="SSF51735">
    <property type="entry name" value="NAD(P)-binding Rossmann-fold domains"/>
    <property type="match status" value="1"/>
</dbReference>
<accession>A0A919KXD2</accession>
<dbReference type="PRINTS" id="PR00081">
    <property type="entry name" value="GDHRDH"/>
</dbReference>
<dbReference type="InterPro" id="IPR020904">
    <property type="entry name" value="Sc_DH/Rdtase_CS"/>
</dbReference>
<dbReference type="Pfam" id="PF00106">
    <property type="entry name" value="adh_short"/>
    <property type="match status" value="1"/>
</dbReference>
<evidence type="ECO:0000256" key="1">
    <source>
        <dbReference type="ARBA" id="ARBA00006484"/>
    </source>
</evidence>
<reference evidence="5" key="1">
    <citation type="journal article" date="2014" name="Int. J. Syst. Evol. Microbiol.">
        <title>Complete genome sequence of Corynebacterium casei LMG S-19264T (=DSM 44701T), isolated from a smear-ripened cheese.</title>
        <authorList>
            <consortium name="US DOE Joint Genome Institute (JGI-PGF)"/>
            <person name="Walter F."/>
            <person name="Albersmeier A."/>
            <person name="Kalinowski J."/>
            <person name="Ruckert C."/>
        </authorList>
    </citation>
    <scope>NUCLEOTIDE SEQUENCE</scope>
    <source>
        <strain evidence="5">CGMCC 4.7398</strain>
    </source>
</reference>
<dbReference type="Gene3D" id="3.40.50.720">
    <property type="entry name" value="NAD(P)-binding Rossmann-like Domain"/>
    <property type="match status" value="1"/>
</dbReference>
<evidence type="ECO:0000313" key="6">
    <source>
        <dbReference type="Proteomes" id="UP000627369"/>
    </source>
</evidence>
<name>A0A919KXD2_9MICO</name>